<feature type="region of interest" description="Disordered" evidence="1">
    <location>
        <begin position="38"/>
        <end position="102"/>
    </location>
</feature>
<proteinExistence type="predicted"/>
<organism evidence="2 3">
    <name type="scientific">Dendrothele bispora (strain CBS 962.96)</name>
    <dbReference type="NCBI Taxonomy" id="1314807"/>
    <lineage>
        <taxon>Eukaryota</taxon>
        <taxon>Fungi</taxon>
        <taxon>Dikarya</taxon>
        <taxon>Basidiomycota</taxon>
        <taxon>Agaricomycotina</taxon>
        <taxon>Agaricomycetes</taxon>
        <taxon>Agaricomycetidae</taxon>
        <taxon>Agaricales</taxon>
        <taxon>Agaricales incertae sedis</taxon>
        <taxon>Dendrothele</taxon>
    </lineage>
</organism>
<feature type="compositionally biased region" description="Polar residues" evidence="1">
    <location>
        <begin position="46"/>
        <end position="80"/>
    </location>
</feature>
<evidence type="ECO:0000313" key="2">
    <source>
        <dbReference type="EMBL" id="THU96620.1"/>
    </source>
</evidence>
<evidence type="ECO:0000313" key="3">
    <source>
        <dbReference type="Proteomes" id="UP000297245"/>
    </source>
</evidence>
<sequence length="102" mass="11620">MKKLESEKRLPSLDELFLIGEVIYDKYFTQQSYERAINQQRHHSSPDNLKFSNGSPWTQCPIKSSPTSDNVAPNSSNDNHNIPELDAPTAYFKGDDFTGDRV</sequence>
<accession>A0A4S8M3P9</accession>
<dbReference type="EMBL" id="ML179173">
    <property type="protein sequence ID" value="THU96620.1"/>
    <property type="molecule type" value="Genomic_DNA"/>
</dbReference>
<name>A0A4S8M3P9_DENBC</name>
<gene>
    <name evidence="2" type="ORF">K435DRAFT_858401</name>
</gene>
<dbReference type="AlphaFoldDB" id="A0A4S8M3P9"/>
<protein>
    <submittedName>
        <fullName evidence="2">Uncharacterized protein</fullName>
    </submittedName>
</protein>
<evidence type="ECO:0000256" key="1">
    <source>
        <dbReference type="SAM" id="MobiDB-lite"/>
    </source>
</evidence>
<feature type="compositionally biased region" description="Basic and acidic residues" evidence="1">
    <location>
        <begin position="93"/>
        <end position="102"/>
    </location>
</feature>
<reference evidence="2 3" key="1">
    <citation type="journal article" date="2019" name="Nat. Ecol. Evol.">
        <title>Megaphylogeny resolves global patterns of mushroom evolution.</title>
        <authorList>
            <person name="Varga T."/>
            <person name="Krizsan K."/>
            <person name="Foldi C."/>
            <person name="Dima B."/>
            <person name="Sanchez-Garcia M."/>
            <person name="Sanchez-Ramirez S."/>
            <person name="Szollosi G.J."/>
            <person name="Szarkandi J.G."/>
            <person name="Papp V."/>
            <person name="Albert L."/>
            <person name="Andreopoulos W."/>
            <person name="Angelini C."/>
            <person name="Antonin V."/>
            <person name="Barry K.W."/>
            <person name="Bougher N.L."/>
            <person name="Buchanan P."/>
            <person name="Buyck B."/>
            <person name="Bense V."/>
            <person name="Catcheside P."/>
            <person name="Chovatia M."/>
            <person name="Cooper J."/>
            <person name="Damon W."/>
            <person name="Desjardin D."/>
            <person name="Finy P."/>
            <person name="Geml J."/>
            <person name="Haridas S."/>
            <person name="Hughes K."/>
            <person name="Justo A."/>
            <person name="Karasinski D."/>
            <person name="Kautmanova I."/>
            <person name="Kiss B."/>
            <person name="Kocsube S."/>
            <person name="Kotiranta H."/>
            <person name="LaButti K.M."/>
            <person name="Lechner B.E."/>
            <person name="Liimatainen K."/>
            <person name="Lipzen A."/>
            <person name="Lukacs Z."/>
            <person name="Mihaltcheva S."/>
            <person name="Morgado L.N."/>
            <person name="Niskanen T."/>
            <person name="Noordeloos M.E."/>
            <person name="Ohm R.A."/>
            <person name="Ortiz-Santana B."/>
            <person name="Ovrebo C."/>
            <person name="Racz N."/>
            <person name="Riley R."/>
            <person name="Savchenko A."/>
            <person name="Shiryaev A."/>
            <person name="Soop K."/>
            <person name="Spirin V."/>
            <person name="Szebenyi C."/>
            <person name="Tomsovsky M."/>
            <person name="Tulloss R.E."/>
            <person name="Uehling J."/>
            <person name="Grigoriev I.V."/>
            <person name="Vagvolgyi C."/>
            <person name="Papp T."/>
            <person name="Martin F.M."/>
            <person name="Miettinen O."/>
            <person name="Hibbett D.S."/>
            <person name="Nagy L.G."/>
        </authorList>
    </citation>
    <scope>NUCLEOTIDE SEQUENCE [LARGE SCALE GENOMIC DNA]</scope>
    <source>
        <strain evidence="2 3">CBS 962.96</strain>
    </source>
</reference>
<dbReference type="Proteomes" id="UP000297245">
    <property type="component" value="Unassembled WGS sequence"/>
</dbReference>
<keyword evidence="3" id="KW-1185">Reference proteome</keyword>